<dbReference type="Proteomes" id="UP000002613">
    <property type="component" value="Chromosome"/>
</dbReference>
<reference evidence="1 2" key="2">
    <citation type="journal article" date="2011" name="Stand. Genomic Sci.">
        <title>Complete genome sequence of Ferroglobus placidus AEDII12DO.</title>
        <authorList>
            <person name="Anderson I."/>
            <person name="Risso C."/>
            <person name="Holmes D."/>
            <person name="Lucas S."/>
            <person name="Copeland A."/>
            <person name="Lapidus A."/>
            <person name="Cheng J.F."/>
            <person name="Bruce D."/>
            <person name="Goodwin L."/>
            <person name="Pitluck S."/>
            <person name="Saunders E."/>
            <person name="Brettin T."/>
            <person name="Detter J.C."/>
            <person name="Han C."/>
            <person name="Tapia R."/>
            <person name="Larimer F."/>
            <person name="Land M."/>
            <person name="Hauser L."/>
            <person name="Woyke T."/>
            <person name="Lovley D."/>
            <person name="Kyrpides N."/>
            <person name="Ivanova N."/>
        </authorList>
    </citation>
    <scope>NUCLEOTIDE SEQUENCE [LARGE SCALE GENOMIC DNA]</scope>
    <source>
        <strain evidence="2">DSM 10642 / AEDII12DO</strain>
    </source>
</reference>
<gene>
    <name evidence="1" type="ordered locus">Ferp_2523</name>
</gene>
<keyword evidence="2" id="KW-1185">Reference proteome</keyword>
<dbReference type="AlphaFoldDB" id="D3S2R8"/>
<dbReference type="HOGENOM" id="CLU_3002988_0_0_2"/>
<accession>D3S2R8</accession>
<dbReference type="eggNOG" id="arCOG12201">
    <property type="taxonomic scope" value="Archaea"/>
</dbReference>
<protein>
    <submittedName>
        <fullName evidence="1">Uncharacterized protein</fullName>
    </submittedName>
</protein>
<dbReference type="GeneID" id="54763236"/>
<proteinExistence type="predicted"/>
<dbReference type="EMBL" id="CP001899">
    <property type="protein sequence ID" value="ADC66630.1"/>
    <property type="molecule type" value="Genomic_DNA"/>
</dbReference>
<dbReference type="KEGG" id="fpl:Ferp_2523"/>
<evidence type="ECO:0000313" key="1">
    <source>
        <dbReference type="EMBL" id="ADC66630.1"/>
    </source>
</evidence>
<organism evidence="1 2">
    <name type="scientific">Ferroglobus placidus (strain DSM 10642 / AEDII12DO)</name>
    <dbReference type="NCBI Taxonomy" id="589924"/>
    <lineage>
        <taxon>Archaea</taxon>
        <taxon>Methanobacteriati</taxon>
        <taxon>Methanobacteriota</taxon>
        <taxon>Archaeoglobi</taxon>
        <taxon>Archaeoglobales</taxon>
        <taxon>Archaeoglobaceae</taxon>
        <taxon>Ferroglobus</taxon>
    </lineage>
</organism>
<name>D3S2R8_FERPA</name>
<dbReference type="PaxDb" id="589924-Ferp_2523"/>
<evidence type="ECO:0000313" key="2">
    <source>
        <dbReference type="Proteomes" id="UP000002613"/>
    </source>
</evidence>
<reference evidence="2" key="1">
    <citation type="submission" date="2010-02" db="EMBL/GenBank/DDBJ databases">
        <title>Complete sequence of Ferroglobus placidus DSM 10642.</title>
        <authorList>
            <consortium name="US DOE Joint Genome Institute"/>
            <person name="Lucas S."/>
            <person name="Copeland A."/>
            <person name="Lapidus A."/>
            <person name="Cheng J.-F."/>
            <person name="Bruce D."/>
            <person name="Goodwin L."/>
            <person name="Pitluck S."/>
            <person name="Saunders E."/>
            <person name="Brettin T."/>
            <person name="Detter J.C."/>
            <person name="Han C."/>
            <person name="Tapia R."/>
            <person name="Larimer F."/>
            <person name="Land M."/>
            <person name="Hauser L."/>
            <person name="Kyrpides N."/>
            <person name="Ivanova N."/>
            <person name="Holmes D."/>
            <person name="Lovley D."/>
            <person name="Kyrpides N."/>
            <person name="Anderson I.J."/>
            <person name="Woyke T."/>
        </authorList>
    </citation>
    <scope>NUCLEOTIDE SEQUENCE [LARGE SCALE GENOMIC DNA]</scope>
    <source>
        <strain evidence="2">DSM 10642 / AEDII12DO</strain>
    </source>
</reference>
<sequence>MENIILEHLQKIEKQLEILNSKIENFLGFEELSDEELRELDEIETEMEKGEKFPLE</sequence>
<dbReference type="RefSeq" id="WP_012966963.1">
    <property type="nucleotide sequence ID" value="NC_013849.1"/>
</dbReference>